<dbReference type="Gene3D" id="3.30.530.20">
    <property type="match status" value="1"/>
</dbReference>
<dbReference type="CDD" id="cd08899">
    <property type="entry name" value="SRPBCC_CalC_Aha1-like_6"/>
    <property type="match status" value="1"/>
</dbReference>
<dbReference type="RefSeq" id="WP_093348986.1">
    <property type="nucleotide sequence ID" value="NZ_FOUY01000027.1"/>
</dbReference>
<accession>A0A1I5DQ10</accession>
<dbReference type="Pfam" id="PF08327">
    <property type="entry name" value="AHSA1"/>
    <property type="match status" value="1"/>
</dbReference>
<dbReference type="EMBL" id="FOUY01000027">
    <property type="protein sequence ID" value="SFO01237.1"/>
    <property type="molecule type" value="Genomic_DNA"/>
</dbReference>
<name>A0A1I5DQ10_PSUAM</name>
<evidence type="ECO:0000313" key="3">
    <source>
        <dbReference type="EMBL" id="SFO01237.1"/>
    </source>
</evidence>
<keyword evidence="4" id="KW-1185">Reference proteome</keyword>
<dbReference type="OrthoDB" id="8117292at2"/>
<evidence type="ECO:0000259" key="2">
    <source>
        <dbReference type="Pfam" id="PF08327"/>
    </source>
</evidence>
<sequence length="206" mass="21993">MNDLLDALEAVHRRVHAGTDEDAVAVVLERRYPAGPADVWDALTAPDRLARWFLPVTGDLRPGGRFRTEGNADGEILACDAPHRLVVTWGAPESIVSVRLTADGPDTRLELEHAVPAAYVPDAGGALYVGPGWDEALVTLGLYLAGDTIPPDLGTSPQMYEYGGHTVRAWESALRRSGMATDEQVDAAVAVSLQQFAVRPQDGDGA</sequence>
<dbReference type="InterPro" id="IPR013538">
    <property type="entry name" value="ASHA1/2-like_C"/>
</dbReference>
<organism evidence="3 4">
    <name type="scientific">Pseudonocardia ammonioxydans</name>
    <dbReference type="NCBI Taxonomy" id="260086"/>
    <lineage>
        <taxon>Bacteria</taxon>
        <taxon>Bacillati</taxon>
        <taxon>Actinomycetota</taxon>
        <taxon>Actinomycetes</taxon>
        <taxon>Pseudonocardiales</taxon>
        <taxon>Pseudonocardiaceae</taxon>
        <taxon>Pseudonocardia</taxon>
    </lineage>
</organism>
<proteinExistence type="inferred from homology"/>
<reference evidence="3 4" key="1">
    <citation type="submission" date="2016-10" db="EMBL/GenBank/DDBJ databases">
        <authorList>
            <person name="de Groot N.N."/>
        </authorList>
    </citation>
    <scope>NUCLEOTIDE SEQUENCE [LARGE SCALE GENOMIC DNA]</scope>
    <source>
        <strain evidence="3 4">CGMCC 4.1877</strain>
    </source>
</reference>
<dbReference type="Proteomes" id="UP000199614">
    <property type="component" value="Unassembled WGS sequence"/>
</dbReference>
<dbReference type="InterPro" id="IPR023393">
    <property type="entry name" value="START-like_dom_sf"/>
</dbReference>
<dbReference type="STRING" id="260086.SAMN05216207_102720"/>
<evidence type="ECO:0000256" key="1">
    <source>
        <dbReference type="ARBA" id="ARBA00006817"/>
    </source>
</evidence>
<dbReference type="AlphaFoldDB" id="A0A1I5DQ10"/>
<comment type="similarity">
    <text evidence="1">Belongs to the AHA1 family.</text>
</comment>
<evidence type="ECO:0000313" key="4">
    <source>
        <dbReference type="Proteomes" id="UP000199614"/>
    </source>
</evidence>
<dbReference type="SUPFAM" id="SSF55961">
    <property type="entry name" value="Bet v1-like"/>
    <property type="match status" value="1"/>
</dbReference>
<gene>
    <name evidence="3" type="ORF">SAMN05216207_102720</name>
</gene>
<feature type="domain" description="Activator of Hsp90 ATPase homologue 1/2-like C-terminal" evidence="2">
    <location>
        <begin position="35"/>
        <end position="141"/>
    </location>
</feature>
<protein>
    <submittedName>
        <fullName evidence="3">Uncharacterized conserved protein YndB, AHSA1/START domain</fullName>
    </submittedName>
</protein>